<keyword evidence="12" id="KW-1185">Reference proteome</keyword>
<dbReference type="InterPro" id="IPR013083">
    <property type="entry name" value="Znf_RING/FYVE/PHD"/>
</dbReference>
<dbReference type="EC" id="2.3.2.27" evidence="2"/>
<evidence type="ECO:0000313" key="11">
    <source>
        <dbReference type="EMBL" id="PKU82266.1"/>
    </source>
</evidence>
<dbReference type="Proteomes" id="UP000233837">
    <property type="component" value="Unassembled WGS sequence"/>
</dbReference>
<dbReference type="OrthoDB" id="21204at2759"/>
<feature type="region of interest" description="Disordered" evidence="9">
    <location>
        <begin position="70"/>
        <end position="106"/>
    </location>
</feature>
<organism evidence="11 12">
    <name type="scientific">Dendrobium catenatum</name>
    <dbReference type="NCBI Taxonomy" id="906689"/>
    <lineage>
        <taxon>Eukaryota</taxon>
        <taxon>Viridiplantae</taxon>
        <taxon>Streptophyta</taxon>
        <taxon>Embryophyta</taxon>
        <taxon>Tracheophyta</taxon>
        <taxon>Spermatophyta</taxon>
        <taxon>Magnoliopsida</taxon>
        <taxon>Liliopsida</taxon>
        <taxon>Asparagales</taxon>
        <taxon>Orchidaceae</taxon>
        <taxon>Epidendroideae</taxon>
        <taxon>Malaxideae</taxon>
        <taxon>Dendrobiinae</taxon>
        <taxon>Dendrobium</taxon>
    </lineage>
</organism>
<gene>
    <name evidence="11" type="primary">RING1</name>
    <name evidence="11" type="ORF">MA16_Dca017488</name>
</gene>
<evidence type="ECO:0000256" key="8">
    <source>
        <dbReference type="PROSITE-ProRule" id="PRU00175"/>
    </source>
</evidence>
<dbReference type="GO" id="GO:0008270">
    <property type="term" value="F:zinc ion binding"/>
    <property type="evidence" value="ECO:0007669"/>
    <property type="project" value="UniProtKB-KW"/>
</dbReference>
<comment type="catalytic activity">
    <reaction evidence="1">
        <text>S-ubiquitinyl-[E2 ubiquitin-conjugating enzyme]-L-cysteine + [acceptor protein]-L-lysine = [E2 ubiquitin-conjugating enzyme]-L-cysteine + N(6)-ubiquitinyl-[acceptor protein]-L-lysine.</text>
        <dbReference type="EC" id="2.3.2.27"/>
    </reaction>
</comment>
<evidence type="ECO:0000256" key="7">
    <source>
        <dbReference type="ARBA" id="ARBA00022833"/>
    </source>
</evidence>
<sequence length="376" mass="42440">MDDAIFARYWCHMCSQIVNPVMVVELKCPFCDSGFVEEMGGREVPGTEAIGSSRALSPWASILLELMANPSHHQHDQRNSIRDGYDDSDLERELEPDMSRTLRELEEDSMRIRREEEEDESDIDRELQWIVRRRRRSTAIRQLLQSLREDFRSESDDIERHNEIESDWESENVVLINSFNQAIVLQGSFDSDQFQSQGSDNTALGASIGDYFIGSRLDLLLQHLAEDDLNRYGTPPAKKEAVNGMPIVKIVEKINCPVCLDEFEIGTEARETPCKHKFHNECILPWFELHSSCPVCRFQLPADETKPSSGSADGSRTEVFVRGGGVRGRRNRSRSSASWPFGGLFSFSGSQSDVNSSPSPTTSSSTSDHNNPADEN</sequence>
<dbReference type="InterPro" id="IPR001841">
    <property type="entry name" value="Znf_RING"/>
</dbReference>
<dbReference type="AlphaFoldDB" id="A0A2I0X2Y4"/>
<keyword evidence="6" id="KW-0833">Ubl conjugation pathway</keyword>
<evidence type="ECO:0000313" key="12">
    <source>
        <dbReference type="Proteomes" id="UP000233837"/>
    </source>
</evidence>
<dbReference type="SUPFAM" id="SSF57850">
    <property type="entry name" value="RING/U-box"/>
    <property type="match status" value="1"/>
</dbReference>
<name>A0A2I0X2Y4_9ASPA</name>
<evidence type="ECO:0000256" key="9">
    <source>
        <dbReference type="SAM" id="MobiDB-lite"/>
    </source>
</evidence>
<dbReference type="Gene3D" id="3.30.40.10">
    <property type="entry name" value="Zinc/RING finger domain, C3HC4 (zinc finger)"/>
    <property type="match status" value="1"/>
</dbReference>
<evidence type="ECO:0000259" key="10">
    <source>
        <dbReference type="PROSITE" id="PS50089"/>
    </source>
</evidence>
<dbReference type="GO" id="GO:0016567">
    <property type="term" value="P:protein ubiquitination"/>
    <property type="evidence" value="ECO:0007669"/>
    <property type="project" value="TreeGrafter"/>
</dbReference>
<dbReference type="SMART" id="SM00184">
    <property type="entry name" value="RING"/>
    <property type="match status" value="1"/>
</dbReference>
<feature type="compositionally biased region" description="Low complexity" evidence="9">
    <location>
        <begin position="334"/>
        <end position="367"/>
    </location>
</feature>
<dbReference type="EMBL" id="KZ502198">
    <property type="protein sequence ID" value="PKU82266.1"/>
    <property type="molecule type" value="Genomic_DNA"/>
</dbReference>
<keyword evidence="3" id="KW-0808">Transferase</keyword>
<dbReference type="PANTHER" id="PTHR15710:SF22">
    <property type="entry name" value="RING-TYPE E3 UBIQUITIN TRANSFERASE"/>
    <property type="match status" value="1"/>
</dbReference>
<keyword evidence="7" id="KW-0862">Zinc</keyword>
<proteinExistence type="predicted"/>
<dbReference type="GO" id="GO:0061630">
    <property type="term" value="F:ubiquitin protein ligase activity"/>
    <property type="evidence" value="ECO:0007669"/>
    <property type="project" value="UniProtKB-EC"/>
</dbReference>
<dbReference type="FunFam" id="3.30.40.10:FF:000022">
    <property type="entry name" value="E3 ubiquitin-protein ligase RING1-like"/>
    <property type="match status" value="1"/>
</dbReference>
<evidence type="ECO:0000256" key="3">
    <source>
        <dbReference type="ARBA" id="ARBA00022679"/>
    </source>
</evidence>
<keyword evidence="5 8" id="KW-0863">Zinc-finger</keyword>
<evidence type="ECO:0000256" key="4">
    <source>
        <dbReference type="ARBA" id="ARBA00022723"/>
    </source>
</evidence>
<dbReference type="Pfam" id="PF13639">
    <property type="entry name" value="zf-RING_2"/>
    <property type="match status" value="1"/>
</dbReference>
<evidence type="ECO:0000256" key="6">
    <source>
        <dbReference type="ARBA" id="ARBA00022786"/>
    </source>
</evidence>
<evidence type="ECO:0000256" key="5">
    <source>
        <dbReference type="ARBA" id="ARBA00022771"/>
    </source>
</evidence>
<reference evidence="11 12" key="2">
    <citation type="journal article" date="2017" name="Nature">
        <title>The Apostasia genome and the evolution of orchids.</title>
        <authorList>
            <person name="Zhang G.Q."/>
            <person name="Liu K.W."/>
            <person name="Li Z."/>
            <person name="Lohaus R."/>
            <person name="Hsiao Y.Y."/>
            <person name="Niu S.C."/>
            <person name="Wang J.Y."/>
            <person name="Lin Y.C."/>
            <person name="Xu Q."/>
            <person name="Chen L.J."/>
            <person name="Yoshida K."/>
            <person name="Fujiwara S."/>
            <person name="Wang Z.W."/>
            <person name="Zhang Y.Q."/>
            <person name="Mitsuda N."/>
            <person name="Wang M."/>
            <person name="Liu G.H."/>
            <person name="Pecoraro L."/>
            <person name="Huang H.X."/>
            <person name="Xiao X.J."/>
            <person name="Lin M."/>
            <person name="Wu X.Y."/>
            <person name="Wu W.L."/>
            <person name="Chen Y.Y."/>
            <person name="Chang S.B."/>
            <person name="Sakamoto S."/>
            <person name="Ohme-Takagi M."/>
            <person name="Yagi M."/>
            <person name="Zeng S.J."/>
            <person name="Shen C.Y."/>
            <person name="Yeh C.M."/>
            <person name="Luo Y.B."/>
            <person name="Tsai W.C."/>
            <person name="Van de Peer Y."/>
            <person name="Liu Z.J."/>
        </authorList>
    </citation>
    <scope>NUCLEOTIDE SEQUENCE [LARGE SCALE GENOMIC DNA]</scope>
    <source>
        <tissue evidence="11">The whole plant</tissue>
    </source>
</reference>
<dbReference type="PROSITE" id="PS50089">
    <property type="entry name" value="ZF_RING_2"/>
    <property type="match status" value="1"/>
</dbReference>
<reference evidence="11 12" key="1">
    <citation type="journal article" date="2016" name="Sci. Rep.">
        <title>The Dendrobium catenatum Lindl. genome sequence provides insights into polysaccharide synthase, floral development and adaptive evolution.</title>
        <authorList>
            <person name="Zhang G.Q."/>
            <person name="Xu Q."/>
            <person name="Bian C."/>
            <person name="Tsai W.C."/>
            <person name="Yeh C.M."/>
            <person name="Liu K.W."/>
            <person name="Yoshida K."/>
            <person name="Zhang L.S."/>
            <person name="Chang S.B."/>
            <person name="Chen F."/>
            <person name="Shi Y."/>
            <person name="Su Y.Y."/>
            <person name="Zhang Y.Q."/>
            <person name="Chen L.J."/>
            <person name="Yin Y."/>
            <person name="Lin M."/>
            <person name="Huang H."/>
            <person name="Deng H."/>
            <person name="Wang Z.W."/>
            <person name="Zhu S.L."/>
            <person name="Zhao X."/>
            <person name="Deng C."/>
            <person name="Niu S.C."/>
            <person name="Huang J."/>
            <person name="Wang M."/>
            <person name="Liu G.H."/>
            <person name="Yang H.J."/>
            <person name="Xiao X.J."/>
            <person name="Hsiao Y.Y."/>
            <person name="Wu W.L."/>
            <person name="Chen Y.Y."/>
            <person name="Mitsuda N."/>
            <person name="Ohme-Takagi M."/>
            <person name="Luo Y.B."/>
            <person name="Van de Peer Y."/>
            <person name="Liu Z.J."/>
        </authorList>
    </citation>
    <scope>NUCLEOTIDE SEQUENCE [LARGE SCALE GENOMIC DNA]</scope>
    <source>
        <tissue evidence="11">The whole plant</tissue>
    </source>
</reference>
<dbReference type="Pfam" id="PF14369">
    <property type="entry name" value="Zn_ribbon_19"/>
    <property type="match status" value="1"/>
</dbReference>
<feature type="compositionally biased region" description="Basic and acidic residues" evidence="9">
    <location>
        <begin position="73"/>
        <end position="106"/>
    </location>
</feature>
<feature type="domain" description="RING-type" evidence="10">
    <location>
        <begin position="256"/>
        <end position="297"/>
    </location>
</feature>
<protein>
    <recommendedName>
        <fullName evidence="2">RING-type E3 ubiquitin transferase</fullName>
        <ecNumber evidence="2">2.3.2.27</ecNumber>
    </recommendedName>
</protein>
<evidence type="ECO:0000256" key="1">
    <source>
        <dbReference type="ARBA" id="ARBA00000900"/>
    </source>
</evidence>
<keyword evidence="4" id="KW-0479">Metal-binding</keyword>
<dbReference type="InterPro" id="IPR039525">
    <property type="entry name" value="RNF126-like_zinc-ribbon"/>
</dbReference>
<accession>A0A2I0X2Y4</accession>
<dbReference type="GO" id="GO:0005737">
    <property type="term" value="C:cytoplasm"/>
    <property type="evidence" value="ECO:0007669"/>
    <property type="project" value="TreeGrafter"/>
</dbReference>
<feature type="region of interest" description="Disordered" evidence="9">
    <location>
        <begin position="304"/>
        <end position="376"/>
    </location>
</feature>
<dbReference type="PANTHER" id="PTHR15710">
    <property type="entry name" value="E3 UBIQUITIN-PROTEIN LIGASE PRAJA"/>
    <property type="match status" value="1"/>
</dbReference>
<evidence type="ECO:0000256" key="2">
    <source>
        <dbReference type="ARBA" id="ARBA00012483"/>
    </source>
</evidence>